<proteinExistence type="predicted"/>
<dbReference type="EMBL" id="ML119695">
    <property type="protein sequence ID" value="RPA79806.1"/>
    <property type="molecule type" value="Genomic_DNA"/>
</dbReference>
<dbReference type="Proteomes" id="UP000275078">
    <property type="component" value="Unassembled WGS sequence"/>
</dbReference>
<sequence>MSPSRITRTLVLKVAKKNYQIYKKIRARLNRPEKIQFYENAALVAVENEDNNNSHATYNALSLHHNPHMAPPGNLANLPTPHPNDSWPDWSEVARIQDKEVAPNFPHNIDELLDMTLGDWLLFGDFHGWKWREFVHDRTGKSMTVPFARAKFCVRVGVFHKVPFTHFYEDPDQTPVESRADVDAAIQAIGPRAILFPNPAAQNNIWE</sequence>
<dbReference type="AlphaFoldDB" id="A0A3N4I329"/>
<accession>A0A3N4I329</accession>
<organism evidence="1 2">
    <name type="scientific">Ascobolus immersus RN42</name>
    <dbReference type="NCBI Taxonomy" id="1160509"/>
    <lineage>
        <taxon>Eukaryota</taxon>
        <taxon>Fungi</taxon>
        <taxon>Dikarya</taxon>
        <taxon>Ascomycota</taxon>
        <taxon>Pezizomycotina</taxon>
        <taxon>Pezizomycetes</taxon>
        <taxon>Pezizales</taxon>
        <taxon>Ascobolaceae</taxon>
        <taxon>Ascobolus</taxon>
    </lineage>
</organism>
<evidence type="ECO:0000313" key="2">
    <source>
        <dbReference type="Proteomes" id="UP000275078"/>
    </source>
</evidence>
<name>A0A3N4I329_ASCIM</name>
<keyword evidence="2" id="KW-1185">Reference proteome</keyword>
<reference evidence="1 2" key="1">
    <citation type="journal article" date="2018" name="Nat. Ecol. Evol.">
        <title>Pezizomycetes genomes reveal the molecular basis of ectomycorrhizal truffle lifestyle.</title>
        <authorList>
            <person name="Murat C."/>
            <person name="Payen T."/>
            <person name="Noel B."/>
            <person name="Kuo A."/>
            <person name="Morin E."/>
            <person name="Chen J."/>
            <person name="Kohler A."/>
            <person name="Krizsan K."/>
            <person name="Balestrini R."/>
            <person name="Da Silva C."/>
            <person name="Montanini B."/>
            <person name="Hainaut M."/>
            <person name="Levati E."/>
            <person name="Barry K.W."/>
            <person name="Belfiori B."/>
            <person name="Cichocki N."/>
            <person name="Clum A."/>
            <person name="Dockter R.B."/>
            <person name="Fauchery L."/>
            <person name="Guy J."/>
            <person name="Iotti M."/>
            <person name="Le Tacon F."/>
            <person name="Lindquist E.A."/>
            <person name="Lipzen A."/>
            <person name="Malagnac F."/>
            <person name="Mello A."/>
            <person name="Molinier V."/>
            <person name="Miyauchi S."/>
            <person name="Poulain J."/>
            <person name="Riccioni C."/>
            <person name="Rubini A."/>
            <person name="Sitrit Y."/>
            <person name="Splivallo R."/>
            <person name="Traeger S."/>
            <person name="Wang M."/>
            <person name="Zifcakova L."/>
            <person name="Wipf D."/>
            <person name="Zambonelli A."/>
            <person name="Paolocci F."/>
            <person name="Nowrousian M."/>
            <person name="Ottonello S."/>
            <person name="Baldrian P."/>
            <person name="Spatafora J.W."/>
            <person name="Henrissat B."/>
            <person name="Nagy L.G."/>
            <person name="Aury J.M."/>
            <person name="Wincker P."/>
            <person name="Grigoriev I.V."/>
            <person name="Bonfante P."/>
            <person name="Martin F.M."/>
        </authorList>
    </citation>
    <scope>NUCLEOTIDE SEQUENCE [LARGE SCALE GENOMIC DNA]</scope>
    <source>
        <strain evidence="1 2">RN42</strain>
    </source>
</reference>
<evidence type="ECO:0000313" key="1">
    <source>
        <dbReference type="EMBL" id="RPA79806.1"/>
    </source>
</evidence>
<gene>
    <name evidence="1" type="ORF">BJ508DRAFT_328060</name>
</gene>
<protein>
    <submittedName>
        <fullName evidence="1">Uncharacterized protein</fullName>
    </submittedName>
</protein>